<reference evidence="3" key="1">
    <citation type="submission" date="2017-05" db="UniProtKB">
        <authorList>
            <consortium name="EnsemblMetazoa"/>
        </authorList>
    </citation>
    <scope>IDENTIFICATION</scope>
</reference>
<feature type="domain" description="CULT" evidence="2">
    <location>
        <begin position="231"/>
        <end position="338"/>
    </location>
</feature>
<evidence type="ECO:0000313" key="3">
    <source>
        <dbReference type="EnsemblMetazoa" id="Aqu2.1.42669_001"/>
    </source>
</evidence>
<evidence type="ECO:0000259" key="2">
    <source>
        <dbReference type="PROSITE" id="PS51788"/>
    </source>
</evidence>
<dbReference type="InterPro" id="IPR000488">
    <property type="entry name" value="Death_dom"/>
</dbReference>
<name>A0A1X7VS12_AMPQE</name>
<protein>
    <recommendedName>
        <fullName evidence="4">Protein cereblon</fullName>
    </recommendedName>
</protein>
<evidence type="ECO:0008006" key="4">
    <source>
        <dbReference type="Google" id="ProtNLM"/>
    </source>
</evidence>
<sequence length="346" mass="39679">MSLSTLRKEEEKSESITLPDLLAGLSDLVEWETFGGLLGVPIRDIDRIKVENSASVHSMVLHLLDHLVTHVQDLSWKKIIEALEKVPKEKDLAEKLSKIHLQPRVVDSPHIISLTEDFAHKFNGILIMFASNYLRDRFEPQPLSIRQLFNCLQPYYCFMSYKLLKVIVSEFVENVMEEDMKKYNKALTKWLKSTTIQQFKEGVEKAASTEAIDPSPNQCLIVLRLESELENTELCCSECSILITQKQYIFSMSVDGPLASYVNEGGFVHETLTVTESYNLKKSGRPTTENSWFPGYQWTILYCSRCRDHKGWSFDAVKKDLVPLKFYGLRRPGLVFSVKKPSENES</sequence>
<dbReference type="InterPro" id="IPR034750">
    <property type="entry name" value="CULT"/>
</dbReference>
<dbReference type="InParanoid" id="A0A1X7VS12"/>
<dbReference type="EnsemblMetazoa" id="Aqu2.1.42669_001">
    <property type="protein sequence ID" value="Aqu2.1.42669_001"/>
    <property type="gene ID" value="Aqu2.1.42669"/>
</dbReference>
<dbReference type="FunFam" id="2.170.150.20:FF:000007">
    <property type="entry name" value="Protein cereblon"/>
    <property type="match status" value="1"/>
</dbReference>
<dbReference type="Gene3D" id="1.10.533.10">
    <property type="entry name" value="Death Domain, Fas"/>
    <property type="match status" value="1"/>
</dbReference>
<feature type="domain" description="Death" evidence="1">
    <location>
        <begin position="30"/>
        <end position="86"/>
    </location>
</feature>
<dbReference type="PROSITE" id="PS50017">
    <property type="entry name" value="DEATH_DOMAIN"/>
    <property type="match status" value="1"/>
</dbReference>
<dbReference type="eggNOG" id="KOG1400">
    <property type="taxonomic scope" value="Eukaryota"/>
</dbReference>
<dbReference type="GO" id="GO:0007165">
    <property type="term" value="P:signal transduction"/>
    <property type="evidence" value="ECO:0007669"/>
    <property type="project" value="InterPro"/>
</dbReference>
<dbReference type="OrthoDB" id="267517at2759"/>
<organism evidence="3">
    <name type="scientific">Amphimedon queenslandica</name>
    <name type="common">Sponge</name>
    <dbReference type="NCBI Taxonomy" id="400682"/>
    <lineage>
        <taxon>Eukaryota</taxon>
        <taxon>Metazoa</taxon>
        <taxon>Porifera</taxon>
        <taxon>Demospongiae</taxon>
        <taxon>Heteroscleromorpha</taxon>
        <taxon>Haplosclerida</taxon>
        <taxon>Niphatidae</taxon>
        <taxon>Amphimedon</taxon>
    </lineage>
</organism>
<dbReference type="Gene3D" id="2.170.150.20">
    <property type="entry name" value="Peptide methionine sulfoxide reductase"/>
    <property type="match status" value="1"/>
</dbReference>
<dbReference type="PROSITE" id="PS51788">
    <property type="entry name" value="CULT"/>
    <property type="match status" value="1"/>
</dbReference>
<dbReference type="STRING" id="400682.A0A1X7VS12"/>
<dbReference type="InterPro" id="IPR011029">
    <property type="entry name" value="DEATH-like_dom_sf"/>
</dbReference>
<accession>A0A1X7VS12</accession>
<dbReference type="AlphaFoldDB" id="A0A1X7VS12"/>
<dbReference type="CDD" id="cd15777">
    <property type="entry name" value="CRBN_C_like"/>
    <property type="match status" value="1"/>
</dbReference>
<dbReference type="CDD" id="cd01670">
    <property type="entry name" value="Death"/>
    <property type="match status" value="1"/>
</dbReference>
<proteinExistence type="predicted"/>
<evidence type="ECO:0000259" key="1">
    <source>
        <dbReference type="PROSITE" id="PS50017"/>
    </source>
</evidence>